<protein>
    <recommendedName>
        <fullName evidence="4">HTH hxlR-type domain-containing protein</fullName>
    </recommendedName>
</protein>
<name>A0A2Z2HVP4_9EURY</name>
<keyword evidence="6" id="KW-1185">Reference proteome</keyword>
<evidence type="ECO:0000313" key="5">
    <source>
        <dbReference type="EMBL" id="ARS91376.1"/>
    </source>
</evidence>
<evidence type="ECO:0000256" key="1">
    <source>
        <dbReference type="ARBA" id="ARBA00023015"/>
    </source>
</evidence>
<dbReference type="EMBL" id="CP019893">
    <property type="protein sequence ID" value="ARS91376.1"/>
    <property type="molecule type" value="Genomic_DNA"/>
</dbReference>
<dbReference type="PANTHER" id="PTHR33204">
    <property type="entry name" value="TRANSCRIPTIONAL REGULATOR, MARR FAMILY"/>
    <property type="match status" value="1"/>
</dbReference>
<dbReference type="GO" id="GO:0003677">
    <property type="term" value="F:DNA binding"/>
    <property type="evidence" value="ECO:0007669"/>
    <property type="project" value="UniProtKB-KW"/>
</dbReference>
<keyword evidence="3" id="KW-0804">Transcription</keyword>
<gene>
    <name evidence="5" type="ORF">B1756_17720</name>
</gene>
<dbReference type="InterPro" id="IPR036388">
    <property type="entry name" value="WH-like_DNA-bd_sf"/>
</dbReference>
<accession>A0A2Z2HVP4</accession>
<dbReference type="PANTHER" id="PTHR33204:SF18">
    <property type="entry name" value="TRANSCRIPTIONAL REGULATORY PROTEIN"/>
    <property type="match status" value="1"/>
</dbReference>
<keyword evidence="2" id="KW-0238">DNA-binding</keyword>
<dbReference type="AlphaFoldDB" id="A0A2Z2HVP4"/>
<evidence type="ECO:0000313" key="6">
    <source>
        <dbReference type="Proteomes" id="UP000250088"/>
    </source>
</evidence>
<evidence type="ECO:0000256" key="3">
    <source>
        <dbReference type="ARBA" id="ARBA00023163"/>
    </source>
</evidence>
<dbReference type="PROSITE" id="PS51118">
    <property type="entry name" value="HTH_HXLR"/>
    <property type="match status" value="1"/>
</dbReference>
<dbReference type="OrthoDB" id="10490at2157"/>
<keyword evidence="1" id="KW-0805">Transcription regulation</keyword>
<dbReference type="InterPro" id="IPR036390">
    <property type="entry name" value="WH_DNA-bd_sf"/>
</dbReference>
<dbReference type="KEGG" id="naj:B1756_17720"/>
<dbReference type="SUPFAM" id="SSF52172">
    <property type="entry name" value="CheY-like"/>
    <property type="match status" value="1"/>
</dbReference>
<dbReference type="InterPro" id="IPR002577">
    <property type="entry name" value="HTH_HxlR"/>
</dbReference>
<dbReference type="RefSeq" id="WP_086889746.1">
    <property type="nucleotide sequence ID" value="NZ_CP019893.1"/>
</dbReference>
<reference evidence="6" key="1">
    <citation type="submission" date="2017-02" db="EMBL/GenBank/DDBJ databases">
        <title>Natronthermophilus aegyptiacus gen. nov.,sp. nov., an aerobic, extremely halophilic alkalithermophilic archaeon isolated from the athalassohaline Wadi An Natrun, Egypt.</title>
        <authorList>
            <person name="Zhao B."/>
        </authorList>
    </citation>
    <scope>NUCLEOTIDE SEQUENCE [LARGE SCALE GENOMIC DNA]</scope>
    <source>
        <strain evidence="6">JW/NM-HA 15</strain>
    </source>
</reference>
<dbReference type="InterPro" id="IPR011006">
    <property type="entry name" value="CheY-like_superfamily"/>
</dbReference>
<evidence type="ECO:0000256" key="2">
    <source>
        <dbReference type="ARBA" id="ARBA00023125"/>
    </source>
</evidence>
<dbReference type="Pfam" id="PF01638">
    <property type="entry name" value="HxlR"/>
    <property type="match status" value="1"/>
</dbReference>
<evidence type="ECO:0000259" key="4">
    <source>
        <dbReference type="PROSITE" id="PS51118"/>
    </source>
</evidence>
<proteinExistence type="predicted"/>
<dbReference type="GeneID" id="32895951"/>
<sequence>MNDEDGSQDDALSATLSVVSRKWTPQLVVALAAEGPLGFSELQSAIPGVSSKVLTQRLETLGAAGVVDRTVVSESPLRVEYTLTEAGRELEAVFDSLESWGERYLVTDVPEIVVADEDRRLTGLFQRWFEPTSVVHRAHDRAELLEALDEETTVVVYDAHLPGSEHVDVPALVGSVTEVCRLVALHTGRIDLGLLEHDFDAVVRKPATKDTVDEVIGRQIERYGEPPGDREYHALCEKREALSSNVSAAVLAESERYEKLCERVEGLADDRESGGNES</sequence>
<dbReference type="SUPFAM" id="SSF46785">
    <property type="entry name" value="Winged helix' DNA-binding domain"/>
    <property type="match status" value="1"/>
</dbReference>
<feature type="domain" description="HTH hxlR-type" evidence="4">
    <location>
        <begin position="10"/>
        <end position="109"/>
    </location>
</feature>
<dbReference type="Pfam" id="PF08663">
    <property type="entry name" value="HalX"/>
    <property type="match status" value="1"/>
</dbReference>
<dbReference type="Gene3D" id="1.10.10.10">
    <property type="entry name" value="Winged helix-like DNA-binding domain superfamily/Winged helix DNA-binding domain"/>
    <property type="match status" value="1"/>
</dbReference>
<dbReference type="InterPro" id="IPR013971">
    <property type="entry name" value="HalX_domain"/>
</dbReference>
<dbReference type="Proteomes" id="UP000250088">
    <property type="component" value="Chromosome"/>
</dbReference>
<organism evidence="5 6">
    <name type="scientific">Natrarchaeobaculum aegyptiacum</name>
    <dbReference type="NCBI Taxonomy" id="745377"/>
    <lineage>
        <taxon>Archaea</taxon>
        <taxon>Methanobacteriati</taxon>
        <taxon>Methanobacteriota</taxon>
        <taxon>Stenosarchaea group</taxon>
        <taxon>Halobacteria</taxon>
        <taxon>Halobacteriales</taxon>
        <taxon>Natrialbaceae</taxon>
        <taxon>Natrarchaeobaculum</taxon>
    </lineage>
</organism>